<evidence type="ECO:0000256" key="2">
    <source>
        <dbReference type="SAM" id="MobiDB-lite"/>
    </source>
</evidence>
<dbReference type="EMBL" id="LHPF02000006">
    <property type="protein sequence ID" value="PSC73751.1"/>
    <property type="molecule type" value="Genomic_DNA"/>
</dbReference>
<dbReference type="Proteomes" id="UP000239649">
    <property type="component" value="Unassembled WGS sequence"/>
</dbReference>
<keyword evidence="1" id="KW-0175">Coiled coil</keyword>
<feature type="compositionally biased region" description="Low complexity" evidence="2">
    <location>
        <begin position="642"/>
        <end position="661"/>
    </location>
</feature>
<sequence length="661" mass="71102">MPAAAAPGDGGRTAAGDGDRALVLRITAYKMFKMTVVARPHATFRHLHALLLRCWVDCGCGHMWGMRRLQEPAAGKWPHAARIVSCDDGAAVGAALTTAGEVLKYWYDTGNSTHAEVEVCQVDARLGAAGAAWMGDARVKVAQRNEHPSAIGVRCHCGGPARYYDRHGSGHMYCSLACASARDVPGADLAKVWNSPRMYCCVYCGPDAMTPASFWPDDGAEEAGEENGEEEVQQPQRQQPQRLDTALEPLRRAATAVAPGDGLLQLEPQPGSAGRWAAPPVRQQQQGRARKRGRPRADWGPEDFEEYERAHEEAYDAMALGVLLSGPPRTLSDHFGGNHRWWTASLTSNAATPQACAFMGLDQVDLANPVSRAPSTPLGEDAMQAAFARALLLDEQRRADVAQAAAGLPEPAVWMALGLSDPLEPEMQREEYRRGAQRLGVPQQLQQPAAAQAAAEVVQATAAVVHPLLLQLGMQPGVAAAVAGYPIFQVALAQLAPHKRSCLARVPPGLPASMAADLPAGVLPAGAPPNLQLTNLAAGLDEEQLIAVMCAQLAFMQHQQWAEQQRMERWEQLLRQMHQLAAQQQQLAAQQQQLAEQQQEQLAERQQQLAEQEQQLAEQQRRVQQELLQLVQPGVAAGGGVAQQPGAAAGQAPAQQHNVAA</sequence>
<keyword evidence="4" id="KW-1185">Reference proteome</keyword>
<comment type="caution">
    <text evidence="3">The sequence shown here is derived from an EMBL/GenBank/DDBJ whole genome shotgun (WGS) entry which is preliminary data.</text>
</comment>
<feature type="region of interest" description="Disordered" evidence="2">
    <location>
        <begin position="639"/>
        <end position="661"/>
    </location>
</feature>
<feature type="region of interest" description="Disordered" evidence="2">
    <location>
        <begin position="214"/>
        <end position="241"/>
    </location>
</feature>
<evidence type="ECO:0000256" key="1">
    <source>
        <dbReference type="SAM" id="Coils"/>
    </source>
</evidence>
<reference evidence="3 4" key="1">
    <citation type="journal article" date="2018" name="Plant J.">
        <title>Genome sequences of Chlorella sorokiniana UTEX 1602 and Micractinium conductrix SAG 241.80: implications to maltose excretion by a green alga.</title>
        <authorList>
            <person name="Arriola M.B."/>
            <person name="Velmurugan N."/>
            <person name="Zhang Y."/>
            <person name="Plunkett M.H."/>
            <person name="Hondzo H."/>
            <person name="Barney B.M."/>
        </authorList>
    </citation>
    <scope>NUCLEOTIDE SEQUENCE [LARGE SCALE GENOMIC DNA]</scope>
    <source>
        <strain evidence="3 4">SAG 241.80</strain>
    </source>
</reference>
<accession>A0A2P6VI40</accession>
<evidence type="ECO:0000313" key="3">
    <source>
        <dbReference type="EMBL" id="PSC73751.1"/>
    </source>
</evidence>
<feature type="region of interest" description="Disordered" evidence="2">
    <location>
        <begin position="256"/>
        <end position="300"/>
    </location>
</feature>
<feature type="coiled-coil region" evidence="1">
    <location>
        <begin position="567"/>
        <end position="629"/>
    </location>
</feature>
<dbReference type="AlphaFoldDB" id="A0A2P6VI40"/>
<protein>
    <submittedName>
        <fullName evidence="3">Uncharacterized protein</fullName>
    </submittedName>
</protein>
<proteinExistence type="predicted"/>
<name>A0A2P6VI40_9CHLO</name>
<feature type="compositionally biased region" description="Acidic residues" evidence="2">
    <location>
        <begin position="218"/>
        <end position="232"/>
    </location>
</feature>
<evidence type="ECO:0000313" key="4">
    <source>
        <dbReference type="Proteomes" id="UP000239649"/>
    </source>
</evidence>
<organism evidence="3 4">
    <name type="scientific">Micractinium conductrix</name>
    <dbReference type="NCBI Taxonomy" id="554055"/>
    <lineage>
        <taxon>Eukaryota</taxon>
        <taxon>Viridiplantae</taxon>
        <taxon>Chlorophyta</taxon>
        <taxon>core chlorophytes</taxon>
        <taxon>Trebouxiophyceae</taxon>
        <taxon>Chlorellales</taxon>
        <taxon>Chlorellaceae</taxon>
        <taxon>Chlorella clade</taxon>
        <taxon>Micractinium</taxon>
    </lineage>
</organism>
<gene>
    <name evidence="3" type="ORF">C2E20_2997</name>
</gene>